<dbReference type="Gene3D" id="3.30.460.10">
    <property type="entry name" value="Beta Polymerase, domain 2"/>
    <property type="match status" value="1"/>
</dbReference>
<evidence type="ECO:0000313" key="2">
    <source>
        <dbReference type="EMBL" id="GIO47025.1"/>
    </source>
</evidence>
<evidence type="ECO:0000259" key="1">
    <source>
        <dbReference type="Pfam" id="PF18765"/>
    </source>
</evidence>
<organism evidence="2 3">
    <name type="scientific">Paenibacillus azoreducens</name>
    <dbReference type="NCBI Taxonomy" id="116718"/>
    <lineage>
        <taxon>Bacteria</taxon>
        <taxon>Bacillati</taxon>
        <taxon>Bacillota</taxon>
        <taxon>Bacilli</taxon>
        <taxon>Bacillales</taxon>
        <taxon>Paenibacillaceae</taxon>
        <taxon>Paenibacillus</taxon>
    </lineage>
</organism>
<dbReference type="InterPro" id="IPR041633">
    <property type="entry name" value="Polbeta"/>
</dbReference>
<dbReference type="EMBL" id="BORT01000006">
    <property type="protein sequence ID" value="GIO47025.1"/>
    <property type="molecule type" value="Genomic_DNA"/>
</dbReference>
<dbReference type="AlphaFoldDB" id="A0A919YDX7"/>
<dbReference type="SUPFAM" id="SSF81301">
    <property type="entry name" value="Nucleotidyltransferase"/>
    <property type="match status" value="1"/>
</dbReference>
<evidence type="ECO:0000313" key="3">
    <source>
        <dbReference type="Proteomes" id="UP000682811"/>
    </source>
</evidence>
<feature type="domain" description="Polymerase beta nucleotidyltransferase" evidence="1">
    <location>
        <begin position="11"/>
        <end position="64"/>
    </location>
</feature>
<comment type="caution">
    <text evidence="2">The sequence shown here is derived from an EMBL/GenBank/DDBJ whole genome shotgun (WGS) entry which is preliminary data.</text>
</comment>
<proteinExistence type="predicted"/>
<reference evidence="2 3" key="1">
    <citation type="submission" date="2021-03" db="EMBL/GenBank/DDBJ databases">
        <title>Antimicrobial resistance genes in bacteria isolated from Japanese honey, and their potential for conferring macrolide and lincosamide resistance in the American foulbrood pathogen Paenibacillus larvae.</title>
        <authorList>
            <person name="Okamoto M."/>
            <person name="Kumagai M."/>
            <person name="Kanamori H."/>
            <person name="Takamatsu D."/>
        </authorList>
    </citation>
    <scope>NUCLEOTIDE SEQUENCE [LARGE SCALE GENOMIC DNA]</scope>
    <source>
        <strain evidence="2 3">J34TS1</strain>
    </source>
</reference>
<gene>
    <name evidence="2" type="ORF">J34TS1_17900</name>
</gene>
<protein>
    <recommendedName>
        <fullName evidence="1">Polymerase beta nucleotidyltransferase domain-containing protein</fullName>
    </recommendedName>
</protein>
<dbReference type="CDD" id="cd05403">
    <property type="entry name" value="NT_KNTase_like"/>
    <property type="match status" value="1"/>
</dbReference>
<dbReference type="Pfam" id="PF18765">
    <property type="entry name" value="Polbeta"/>
    <property type="match status" value="1"/>
</dbReference>
<name>A0A919YDX7_9BACL</name>
<sequence>MVEHIIKRVATKLQECPFVKGIALGGSRATGTATEISDIDIGIYYERSIDFDQLNNIAKQLDDTHRENLICREGEWGNWVNGGGWLIIDGYHVDFILRDVERVKECVAQTDRGVISSHYQPGHPHAYINVMYRGELAYGKILYARDHDITELKSQAEIYPDSLKEALISFFLFEAKFSCSLAKNYSRDNDLYYIIGHLFRSISALNQVLFAANDIYCLNEKKATLRIGSFTIAPIDYRNRVNEIFSLASEDIIMSIYKLEQLCNEVEKMVNGK</sequence>
<accession>A0A919YDX7</accession>
<dbReference type="Proteomes" id="UP000682811">
    <property type="component" value="Unassembled WGS sequence"/>
</dbReference>
<keyword evidence="3" id="KW-1185">Reference proteome</keyword>
<dbReference type="RefSeq" id="WP_212977958.1">
    <property type="nucleotide sequence ID" value="NZ_AP025343.1"/>
</dbReference>
<dbReference type="InterPro" id="IPR043519">
    <property type="entry name" value="NT_sf"/>
</dbReference>